<sequence>MEYIRAFVVGGLICVVGQLLIDLTKLTPARIMVLYVTAGVVLGALGWYAPLVNYAGCGATVPLSGFGYLLAEGVRTAVEEKGLLGAFTGGVTAGAAGIAAAVFFGYLAALLAKPGDKS</sequence>
<accession>A0ABS9CP44</accession>
<gene>
    <name evidence="2" type="primary">spoVAE</name>
    <name evidence="2" type="ORF">JQM67_09925</name>
</gene>
<dbReference type="NCBIfam" id="TIGR02839">
    <property type="entry name" value="spore_V_AE"/>
    <property type="match status" value="1"/>
</dbReference>
<comment type="caution">
    <text evidence="2">The sequence shown here is derived from an EMBL/GenBank/DDBJ whole genome shotgun (WGS) entry which is preliminary data.</text>
</comment>
<dbReference type="InterPro" id="IPR005562">
    <property type="entry name" value="SpoVA"/>
</dbReference>
<feature type="transmembrane region" description="Helical" evidence="1">
    <location>
        <begin position="83"/>
        <end position="109"/>
    </location>
</feature>
<evidence type="ECO:0000256" key="1">
    <source>
        <dbReference type="SAM" id="Phobius"/>
    </source>
</evidence>
<proteinExistence type="predicted"/>
<keyword evidence="3" id="KW-1185">Reference proteome</keyword>
<evidence type="ECO:0000313" key="3">
    <source>
        <dbReference type="Proteomes" id="UP001299220"/>
    </source>
</evidence>
<dbReference type="EMBL" id="JAFBIT010000003">
    <property type="protein sequence ID" value="MCF2652918.1"/>
    <property type="molecule type" value="Genomic_DNA"/>
</dbReference>
<feature type="transmembrane region" description="Helical" evidence="1">
    <location>
        <begin position="31"/>
        <end position="47"/>
    </location>
</feature>
<dbReference type="PANTHER" id="PTHR38450">
    <property type="entry name" value="STAGE V SPORULATION PROTEIN AC-RELATED"/>
    <property type="match status" value="1"/>
</dbReference>
<reference evidence="2 3" key="1">
    <citation type="submission" date="2020-12" db="EMBL/GenBank/DDBJ databases">
        <title>Whole genome sequences of gut porcine anaerobes.</title>
        <authorList>
            <person name="Kubasova T."/>
            <person name="Jahodarova E."/>
            <person name="Rychlik I."/>
        </authorList>
    </citation>
    <scope>NUCLEOTIDE SEQUENCE [LARGE SCALE GENOMIC DNA]</scope>
    <source>
        <strain evidence="2 3">An867</strain>
    </source>
</reference>
<feature type="transmembrane region" description="Helical" evidence="1">
    <location>
        <begin position="6"/>
        <end position="24"/>
    </location>
</feature>
<name>A0ABS9CP44_9FIRM</name>
<keyword evidence="1" id="KW-0812">Transmembrane</keyword>
<dbReference type="InterPro" id="IPR014204">
    <property type="entry name" value="Spore_V_AE"/>
</dbReference>
<keyword evidence="1" id="KW-0472">Membrane</keyword>
<protein>
    <submittedName>
        <fullName evidence="2">Stage V sporulation protein AE</fullName>
    </submittedName>
</protein>
<organism evidence="2 3">
    <name type="scientific">Anaeromassilibacillus senegalensis</name>
    <dbReference type="NCBI Taxonomy" id="1673717"/>
    <lineage>
        <taxon>Bacteria</taxon>
        <taxon>Bacillati</taxon>
        <taxon>Bacillota</taxon>
        <taxon>Clostridia</taxon>
        <taxon>Eubacteriales</taxon>
        <taxon>Acutalibacteraceae</taxon>
        <taxon>Anaeromassilibacillus</taxon>
    </lineage>
</organism>
<evidence type="ECO:0000313" key="2">
    <source>
        <dbReference type="EMBL" id="MCF2652918.1"/>
    </source>
</evidence>
<keyword evidence="1" id="KW-1133">Transmembrane helix</keyword>
<dbReference type="Proteomes" id="UP001299220">
    <property type="component" value="Unassembled WGS sequence"/>
</dbReference>
<dbReference type="RefSeq" id="WP_235323957.1">
    <property type="nucleotide sequence ID" value="NZ_JAFBIT010000003.1"/>
</dbReference>
<dbReference type="Pfam" id="PF03862">
    <property type="entry name" value="SpoVAC_SpoVAEB"/>
    <property type="match status" value="1"/>
</dbReference>
<dbReference type="PANTHER" id="PTHR38450:SF2">
    <property type="entry name" value="STAGE V SPORULATION PROTEIN AEB"/>
    <property type="match status" value="1"/>
</dbReference>